<organism evidence="3 4">
    <name type="scientific">Prorocentrum cordatum</name>
    <dbReference type="NCBI Taxonomy" id="2364126"/>
    <lineage>
        <taxon>Eukaryota</taxon>
        <taxon>Sar</taxon>
        <taxon>Alveolata</taxon>
        <taxon>Dinophyceae</taxon>
        <taxon>Prorocentrales</taxon>
        <taxon>Prorocentraceae</taxon>
        <taxon>Prorocentrum</taxon>
    </lineage>
</organism>
<evidence type="ECO:0008006" key="5">
    <source>
        <dbReference type="Google" id="ProtNLM"/>
    </source>
</evidence>
<dbReference type="EMBL" id="CAUYUJ010020576">
    <property type="protein sequence ID" value="CAK0899266.1"/>
    <property type="molecule type" value="Genomic_DNA"/>
</dbReference>
<accession>A0ABN9XL91</accession>
<feature type="signal peptide" evidence="2">
    <location>
        <begin position="1"/>
        <end position="19"/>
    </location>
</feature>
<feature type="compositionally biased region" description="Low complexity" evidence="1">
    <location>
        <begin position="211"/>
        <end position="235"/>
    </location>
</feature>
<feature type="region of interest" description="Disordered" evidence="1">
    <location>
        <begin position="36"/>
        <end position="108"/>
    </location>
</feature>
<comment type="caution">
    <text evidence="3">The sequence shown here is derived from an EMBL/GenBank/DDBJ whole genome shotgun (WGS) entry which is preliminary data.</text>
</comment>
<keyword evidence="2" id="KW-0732">Signal</keyword>
<dbReference type="InterPro" id="IPR016192">
    <property type="entry name" value="APOBEC/CMP_deaminase_Zn-bd"/>
</dbReference>
<sequence>MRMIGISFGLASLTVQGWCAVALHLELSLGPEDPAAVARGPDPNVTEQPALATAGANGTASHSTKTGGAEAPAAGSDAGDSTAARGAQRPLAPPPEARPTVQSDDRRSTRIHIRIPPASPVGSASTTAAAAASGAPAVRGAAPQGSEGALAGPRAGDLEGDAPIPPASPERSASTTAAAARGGAPILRRAAPQGSEGALAEPRAGDPVPEGSAPTTAAAAASGAPGVGAAAPQGSEGERLGQDGPNATDRYDMSYLRRLEEEEERKGVVIDGYPTYPGCFVRMPTGCRQHLKKTHLWRHDVWAERKNVTQDQCRQRKQFWDGYCDTSDVKMVFNGNAEQQEEAQARLEERKSWVIDGYPQHYGCYMRLPTGCPLHYKKTHWWRHDTAAEEHDLTESSCADRKRYWNDYCGTADAETRYVPLSGAEEAAGRPGAADEAARRAQAEENAVFEAKMGQRLLGLMRKATEDLPTDPSQWGLTSPGPLLPLLLVASLAACRLGAPSWAIGGAAPRRGLGAAGPPPLWKVPSHRVRCRAVQEAAPPPPPRPPRERRMSEMEKQADAVVHAVVAVELLDWHGKLGGSLEHSFRKCVYTPVMPRLLRLTTRERSAFDDYRADGPNGRKISRPSRVHDATLERQFTLGNMFTVQALAELGRVDDARWLTRAQCTGRRELVSAEVEAGEDPAAKDLISWSEAIIKTPDGKEIQIRDRPNGHTEATFNIWVLPIFVDHDRNNHAERNALLLALEHMPMHSVHEGVDGVYEGAIRVYASHTPCISCLSSMCQFTRAWPEAKMRVTYDQWRSTRRWIGYDGPAEITRVDEDD</sequence>
<evidence type="ECO:0000313" key="4">
    <source>
        <dbReference type="Proteomes" id="UP001189429"/>
    </source>
</evidence>
<evidence type="ECO:0000256" key="2">
    <source>
        <dbReference type="SAM" id="SignalP"/>
    </source>
</evidence>
<protein>
    <recommendedName>
        <fullName evidence="5">CMP/dCMP-type deaminase domain-containing protein</fullName>
    </recommendedName>
</protein>
<feature type="compositionally biased region" description="Polar residues" evidence="1">
    <location>
        <begin position="56"/>
        <end position="66"/>
    </location>
</feature>
<gene>
    <name evidence="3" type="ORF">PCOR1329_LOCUS76827</name>
</gene>
<name>A0ABN9XL91_9DINO</name>
<feature type="compositionally biased region" description="Low complexity" evidence="1">
    <location>
        <begin position="169"/>
        <end position="192"/>
    </location>
</feature>
<dbReference type="PROSITE" id="PS00903">
    <property type="entry name" value="CYT_DCMP_DEAMINASES_1"/>
    <property type="match status" value="1"/>
</dbReference>
<evidence type="ECO:0000313" key="3">
    <source>
        <dbReference type="EMBL" id="CAK0899266.1"/>
    </source>
</evidence>
<dbReference type="Proteomes" id="UP001189429">
    <property type="component" value="Unassembled WGS sequence"/>
</dbReference>
<feature type="region of interest" description="Disordered" evidence="1">
    <location>
        <begin position="135"/>
        <end position="249"/>
    </location>
</feature>
<proteinExistence type="predicted"/>
<evidence type="ECO:0000256" key="1">
    <source>
        <dbReference type="SAM" id="MobiDB-lite"/>
    </source>
</evidence>
<keyword evidence="4" id="KW-1185">Reference proteome</keyword>
<feature type="chain" id="PRO_5045435309" description="CMP/dCMP-type deaminase domain-containing protein" evidence="2">
    <location>
        <begin position="20"/>
        <end position="819"/>
    </location>
</feature>
<dbReference type="SUPFAM" id="SSF53927">
    <property type="entry name" value="Cytidine deaminase-like"/>
    <property type="match status" value="1"/>
</dbReference>
<dbReference type="InterPro" id="IPR016193">
    <property type="entry name" value="Cytidine_deaminase-like"/>
</dbReference>
<reference evidence="3" key="1">
    <citation type="submission" date="2023-10" db="EMBL/GenBank/DDBJ databases">
        <authorList>
            <person name="Chen Y."/>
            <person name="Shah S."/>
            <person name="Dougan E. K."/>
            <person name="Thang M."/>
            <person name="Chan C."/>
        </authorList>
    </citation>
    <scope>NUCLEOTIDE SEQUENCE [LARGE SCALE GENOMIC DNA]</scope>
</reference>
<feature type="compositionally biased region" description="Low complexity" evidence="1">
    <location>
        <begin position="67"/>
        <end position="87"/>
    </location>
</feature>